<keyword evidence="2" id="KW-1185">Reference proteome</keyword>
<name>A0A0J8G1X8_CLOCY</name>
<dbReference type="Proteomes" id="UP000036756">
    <property type="component" value="Unassembled WGS sequence"/>
</dbReference>
<protein>
    <submittedName>
        <fullName evidence="1">Uncharacterized protein</fullName>
    </submittedName>
</protein>
<proteinExistence type="predicted"/>
<gene>
    <name evidence="1" type="ORF">CLCY_3c00330</name>
</gene>
<reference evidence="1 2" key="1">
    <citation type="submission" date="2015-06" db="EMBL/GenBank/DDBJ databases">
        <title>Draft genome sequence of the purine-degrading Clostridium cylindrosporum HC-1 (DSM 605).</title>
        <authorList>
            <person name="Poehlein A."/>
            <person name="Schiel-Bengelsdorf B."/>
            <person name="Bengelsdorf F."/>
            <person name="Daniel R."/>
            <person name="Duerre P."/>
        </authorList>
    </citation>
    <scope>NUCLEOTIDE SEQUENCE [LARGE SCALE GENOMIC DNA]</scope>
    <source>
        <strain evidence="1 2">DSM 605</strain>
    </source>
</reference>
<dbReference type="PATRIC" id="fig|1121307.3.peg.1387"/>
<organism evidence="1 2">
    <name type="scientific">Clostridium cylindrosporum DSM 605</name>
    <dbReference type="NCBI Taxonomy" id="1121307"/>
    <lineage>
        <taxon>Bacteria</taxon>
        <taxon>Bacillati</taxon>
        <taxon>Bacillota</taxon>
        <taxon>Clostridia</taxon>
        <taxon>Eubacteriales</taxon>
        <taxon>Clostridiaceae</taxon>
        <taxon>Clostridium</taxon>
    </lineage>
</organism>
<evidence type="ECO:0000313" key="2">
    <source>
        <dbReference type="Proteomes" id="UP000036756"/>
    </source>
</evidence>
<dbReference type="RefSeq" id="WP_048570427.1">
    <property type="nucleotide sequence ID" value="NZ_LFVU01000026.1"/>
</dbReference>
<accession>A0A0J8G1X8</accession>
<evidence type="ECO:0000313" key="1">
    <source>
        <dbReference type="EMBL" id="KMT21766.1"/>
    </source>
</evidence>
<dbReference type="AlphaFoldDB" id="A0A0J8G1X8"/>
<dbReference type="EMBL" id="LFVU01000026">
    <property type="protein sequence ID" value="KMT21766.1"/>
    <property type="molecule type" value="Genomic_DNA"/>
</dbReference>
<sequence length="59" mass="6792">MKKSKINVGTIQGNDLLLNREGKLSKADRVVTRGCGVHVPKNLKEKHKQKLKRELTEYY</sequence>
<comment type="caution">
    <text evidence="1">The sequence shown here is derived from an EMBL/GenBank/DDBJ whole genome shotgun (WGS) entry which is preliminary data.</text>
</comment>